<keyword evidence="6 14" id="KW-0349">Heme</keyword>
<sequence>MEDLNAMRYLDAVIKESLRLYPSVPSFTRELNTTLQLKNYKIPPMTTMVIFPYILHRNENIYSNPEDFIPERFLDEENKSKFLFGYIPFSAGARNCIGQKYAMNQMKIVISTVLRNAKIVSSGCKEDIKISMQLLIRIESLPKVTFHKL</sequence>
<evidence type="ECO:0000256" key="5">
    <source>
        <dbReference type="ARBA" id="ARBA00010617"/>
    </source>
</evidence>
<reference evidence="16" key="1">
    <citation type="submission" date="2018-04" db="EMBL/GenBank/DDBJ databases">
        <title>Transcriptome of Schizaphis graminum biotype I.</title>
        <authorList>
            <person name="Scully E.D."/>
            <person name="Geib S.M."/>
            <person name="Palmer N.A."/>
            <person name="Koch K."/>
            <person name="Bradshaw J."/>
            <person name="Heng-Moss T."/>
            <person name="Sarath G."/>
        </authorList>
    </citation>
    <scope>NUCLEOTIDE SEQUENCE</scope>
</reference>
<evidence type="ECO:0000256" key="6">
    <source>
        <dbReference type="ARBA" id="ARBA00022617"/>
    </source>
</evidence>
<comment type="subcellular location">
    <subcellularLocation>
        <location evidence="4">Endoplasmic reticulum membrane</location>
        <topology evidence="4">Peripheral membrane protein</topology>
    </subcellularLocation>
    <subcellularLocation>
        <location evidence="3">Microsome membrane</location>
        <topology evidence="3">Peripheral membrane protein</topology>
    </subcellularLocation>
</comment>
<dbReference type="Gene3D" id="1.10.630.10">
    <property type="entry name" value="Cytochrome P450"/>
    <property type="match status" value="1"/>
</dbReference>
<keyword evidence="11 14" id="KW-0408">Iron</keyword>
<evidence type="ECO:0000256" key="1">
    <source>
        <dbReference type="ARBA" id="ARBA00001971"/>
    </source>
</evidence>
<comment type="cofactor">
    <cofactor evidence="1 14">
        <name>heme</name>
        <dbReference type="ChEBI" id="CHEBI:30413"/>
    </cofactor>
</comment>
<dbReference type="GO" id="GO:0020037">
    <property type="term" value="F:heme binding"/>
    <property type="evidence" value="ECO:0007669"/>
    <property type="project" value="InterPro"/>
</dbReference>
<evidence type="ECO:0000256" key="13">
    <source>
        <dbReference type="ARBA" id="ARBA00023136"/>
    </source>
</evidence>
<evidence type="ECO:0000256" key="2">
    <source>
        <dbReference type="ARBA" id="ARBA00003690"/>
    </source>
</evidence>
<keyword evidence="12 15" id="KW-0503">Monooxygenase</keyword>
<dbReference type="InterPro" id="IPR036396">
    <property type="entry name" value="Cyt_P450_sf"/>
</dbReference>
<dbReference type="InterPro" id="IPR017972">
    <property type="entry name" value="Cyt_P450_CS"/>
</dbReference>
<evidence type="ECO:0000256" key="15">
    <source>
        <dbReference type="RuleBase" id="RU000461"/>
    </source>
</evidence>
<accession>A0A2S2PAJ6</accession>
<dbReference type="SUPFAM" id="SSF48264">
    <property type="entry name" value="Cytochrome P450"/>
    <property type="match status" value="1"/>
</dbReference>
<evidence type="ECO:0000256" key="7">
    <source>
        <dbReference type="ARBA" id="ARBA00022723"/>
    </source>
</evidence>
<dbReference type="AlphaFoldDB" id="A0A2S2PAJ6"/>
<keyword evidence="13" id="KW-0472">Membrane</keyword>
<dbReference type="GO" id="GO:0016705">
    <property type="term" value="F:oxidoreductase activity, acting on paired donors, with incorporation or reduction of molecular oxygen"/>
    <property type="evidence" value="ECO:0007669"/>
    <property type="project" value="InterPro"/>
</dbReference>
<dbReference type="PROSITE" id="PS00086">
    <property type="entry name" value="CYTOCHROME_P450"/>
    <property type="match status" value="1"/>
</dbReference>
<protein>
    <submittedName>
        <fullName evidence="16">Cytochrome p450</fullName>
    </submittedName>
</protein>
<dbReference type="PANTHER" id="PTHR24291">
    <property type="entry name" value="CYTOCHROME P450 FAMILY 4"/>
    <property type="match status" value="1"/>
</dbReference>
<name>A0A2S2PAJ6_SCHGA</name>
<comment type="function">
    <text evidence="2">May be involved in the metabolism of insect hormones and in the breakdown of synthetic insecticides.</text>
</comment>
<proteinExistence type="inferred from homology"/>
<gene>
    <name evidence="16" type="primary">CYP4V2_3</name>
    <name evidence="16" type="ORF">g.31519</name>
</gene>
<evidence type="ECO:0000256" key="12">
    <source>
        <dbReference type="ARBA" id="ARBA00023033"/>
    </source>
</evidence>
<feature type="binding site" description="axial binding residue" evidence="14">
    <location>
        <position position="96"/>
    </location>
    <ligand>
        <name>heme</name>
        <dbReference type="ChEBI" id="CHEBI:30413"/>
    </ligand>
    <ligandPart>
        <name>Fe</name>
        <dbReference type="ChEBI" id="CHEBI:18248"/>
    </ligandPart>
</feature>
<evidence type="ECO:0000256" key="4">
    <source>
        <dbReference type="ARBA" id="ARBA00004406"/>
    </source>
</evidence>
<evidence type="ECO:0000256" key="9">
    <source>
        <dbReference type="ARBA" id="ARBA00022848"/>
    </source>
</evidence>
<dbReference type="GO" id="GO:0005506">
    <property type="term" value="F:iron ion binding"/>
    <property type="evidence" value="ECO:0007669"/>
    <property type="project" value="InterPro"/>
</dbReference>
<keyword evidence="9" id="KW-0492">Microsome</keyword>
<dbReference type="Pfam" id="PF00067">
    <property type="entry name" value="p450"/>
    <property type="match status" value="1"/>
</dbReference>
<keyword evidence="7 14" id="KW-0479">Metal-binding</keyword>
<dbReference type="EMBL" id="GGMR01013850">
    <property type="protein sequence ID" value="MBY26469.1"/>
    <property type="molecule type" value="Transcribed_RNA"/>
</dbReference>
<evidence type="ECO:0000256" key="10">
    <source>
        <dbReference type="ARBA" id="ARBA00023002"/>
    </source>
</evidence>
<keyword evidence="10 15" id="KW-0560">Oxidoreductase</keyword>
<dbReference type="PANTHER" id="PTHR24291:SF189">
    <property type="entry name" value="CYTOCHROME P450 4C3-RELATED"/>
    <property type="match status" value="1"/>
</dbReference>
<comment type="similarity">
    <text evidence="5 15">Belongs to the cytochrome P450 family.</text>
</comment>
<dbReference type="PRINTS" id="PR00465">
    <property type="entry name" value="EP450IV"/>
</dbReference>
<dbReference type="GO" id="GO:0005789">
    <property type="term" value="C:endoplasmic reticulum membrane"/>
    <property type="evidence" value="ECO:0007669"/>
    <property type="project" value="UniProtKB-SubCell"/>
</dbReference>
<keyword evidence="8" id="KW-0256">Endoplasmic reticulum</keyword>
<evidence type="ECO:0000256" key="14">
    <source>
        <dbReference type="PIRSR" id="PIRSR602403-1"/>
    </source>
</evidence>
<evidence type="ECO:0000256" key="3">
    <source>
        <dbReference type="ARBA" id="ARBA00004174"/>
    </source>
</evidence>
<evidence type="ECO:0000256" key="11">
    <source>
        <dbReference type="ARBA" id="ARBA00023004"/>
    </source>
</evidence>
<dbReference type="InterPro" id="IPR001128">
    <property type="entry name" value="Cyt_P450"/>
</dbReference>
<evidence type="ECO:0000256" key="8">
    <source>
        <dbReference type="ARBA" id="ARBA00022824"/>
    </source>
</evidence>
<dbReference type="PRINTS" id="PR00385">
    <property type="entry name" value="P450"/>
</dbReference>
<dbReference type="InterPro" id="IPR002403">
    <property type="entry name" value="Cyt_P450_E_grp-IV"/>
</dbReference>
<organism evidence="16">
    <name type="scientific">Schizaphis graminum</name>
    <name type="common">Green bug aphid</name>
    <dbReference type="NCBI Taxonomy" id="13262"/>
    <lineage>
        <taxon>Eukaryota</taxon>
        <taxon>Metazoa</taxon>
        <taxon>Ecdysozoa</taxon>
        <taxon>Arthropoda</taxon>
        <taxon>Hexapoda</taxon>
        <taxon>Insecta</taxon>
        <taxon>Pterygota</taxon>
        <taxon>Neoptera</taxon>
        <taxon>Paraneoptera</taxon>
        <taxon>Hemiptera</taxon>
        <taxon>Sternorrhyncha</taxon>
        <taxon>Aphidomorpha</taxon>
        <taxon>Aphidoidea</taxon>
        <taxon>Aphididae</taxon>
        <taxon>Aphidini</taxon>
        <taxon>Schizaphis</taxon>
    </lineage>
</organism>
<dbReference type="GO" id="GO:0004497">
    <property type="term" value="F:monooxygenase activity"/>
    <property type="evidence" value="ECO:0007669"/>
    <property type="project" value="UniProtKB-KW"/>
</dbReference>
<evidence type="ECO:0000313" key="16">
    <source>
        <dbReference type="EMBL" id="MBY26469.1"/>
    </source>
</evidence>
<dbReference type="InterPro" id="IPR050196">
    <property type="entry name" value="Cytochrome_P450_Monoox"/>
</dbReference>